<dbReference type="Proteomes" id="UP000326396">
    <property type="component" value="Linkage Group LG18"/>
</dbReference>
<dbReference type="AlphaFoldDB" id="A0A5N6NN20"/>
<sequence length="67" mass="7179">MADGATAMKAARDGDGRAHFVSIGGTGAYVVGRKKVDGRWEAVAHDWEETTKRVKVGLHLALRESGK</sequence>
<reference evidence="1 2" key="1">
    <citation type="submission" date="2019-05" db="EMBL/GenBank/DDBJ databases">
        <title>Mikania micrantha, genome provides insights into the molecular mechanism of rapid growth.</title>
        <authorList>
            <person name="Liu B."/>
        </authorList>
    </citation>
    <scope>NUCLEOTIDE SEQUENCE [LARGE SCALE GENOMIC DNA]</scope>
    <source>
        <strain evidence="1">NLD-2019</strain>
        <tissue evidence="1">Leaf</tissue>
    </source>
</reference>
<accession>A0A5N6NN20</accession>
<evidence type="ECO:0000313" key="2">
    <source>
        <dbReference type="Proteomes" id="UP000326396"/>
    </source>
</evidence>
<organism evidence="1 2">
    <name type="scientific">Mikania micrantha</name>
    <name type="common">bitter vine</name>
    <dbReference type="NCBI Taxonomy" id="192012"/>
    <lineage>
        <taxon>Eukaryota</taxon>
        <taxon>Viridiplantae</taxon>
        <taxon>Streptophyta</taxon>
        <taxon>Embryophyta</taxon>
        <taxon>Tracheophyta</taxon>
        <taxon>Spermatophyta</taxon>
        <taxon>Magnoliopsida</taxon>
        <taxon>eudicotyledons</taxon>
        <taxon>Gunneridae</taxon>
        <taxon>Pentapetalae</taxon>
        <taxon>asterids</taxon>
        <taxon>campanulids</taxon>
        <taxon>Asterales</taxon>
        <taxon>Asteraceae</taxon>
        <taxon>Asteroideae</taxon>
        <taxon>Heliantheae alliance</taxon>
        <taxon>Eupatorieae</taxon>
        <taxon>Mikania</taxon>
    </lineage>
</organism>
<keyword evidence="2" id="KW-1185">Reference proteome</keyword>
<proteinExistence type="predicted"/>
<protein>
    <submittedName>
        <fullName evidence="1">Uncharacterized protein</fullName>
    </submittedName>
</protein>
<comment type="caution">
    <text evidence="1">The sequence shown here is derived from an EMBL/GenBank/DDBJ whole genome shotgun (WGS) entry which is preliminary data.</text>
</comment>
<dbReference type="EMBL" id="SZYD01000010">
    <property type="protein sequence ID" value="KAD4982529.1"/>
    <property type="molecule type" value="Genomic_DNA"/>
</dbReference>
<gene>
    <name evidence="1" type="ORF">E3N88_19200</name>
</gene>
<evidence type="ECO:0000313" key="1">
    <source>
        <dbReference type="EMBL" id="KAD4982529.1"/>
    </source>
</evidence>
<name>A0A5N6NN20_9ASTR</name>